<organism evidence="6 7">
    <name type="scientific">Puniceibacterium antarcticum</name>
    <dbReference type="NCBI Taxonomy" id="1206336"/>
    <lineage>
        <taxon>Bacteria</taxon>
        <taxon>Pseudomonadati</taxon>
        <taxon>Pseudomonadota</taxon>
        <taxon>Alphaproteobacteria</taxon>
        <taxon>Rhodobacterales</taxon>
        <taxon>Paracoccaceae</taxon>
        <taxon>Puniceibacterium</taxon>
    </lineage>
</organism>
<evidence type="ECO:0000256" key="3">
    <source>
        <dbReference type="ARBA" id="ARBA00023125"/>
    </source>
</evidence>
<dbReference type="PANTHER" id="PTHR30419">
    <property type="entry name" value="HTH-TYPE TRANSCRIPTIONAL REGULATOR YBHD"/>
    <property type="match status" value="1"/>
</dbReference>
<accession>A0A2G8RHU1</accession>
<comment type="caution">
    <text evidence="6">The sequence shown here is derived from an EMBL/GenBank/DDBJ whole genome shotgun (WGS) entry which is preliminary data.</text>
</comment>
<dbReference type="Pfam" id="PF03466">
    <property type="entry name" value="LysR_substrate"/>
    <property type="match status" value="1"/>
</dbReference>
<keyword evidence="2" id="KW-0805">Transcription regulation</keyword>
<sequence length="328" mass="35784">MEKPMSKKGATAKLMQRGLRLPQLRLMIALEDTGQISGAATQMGMTQPAASRLLAELEKTSRVKLYQRHARGILLTEAGQILARRARATLHDLDSAFEDIALLNSGARGLVRIGTVTGPGLEIVLPIIREIRVIYPEIEFNVLVDTSDKLAEALLGHDLDFYLGRLPASLDPRAVTLRRIGTEPISLAVRQGHPLLRHDSLSLADCLAYDWVMQAPGGLMRLTAETYLLERGLRPPARVLSTSSLLLTLGLISDTNAIAPIATSVAELYTSASRLGSTIRTLDLPEDIQVAAYSLICRRETEQSPAVRKVLAQIEQRLDQMPLSGVSS</sequence>
<dbReference type="InterPro" id="IPR036388">
    <property type="entry name" value="WH-like_DNA-bd_sf"/>
</dbReference>
<comment type="similarity">
    <text evidence="1">Belongs to the LysR transcriptional regulatory family.</text>
</comment>
<dbReference type="GO" id="GO:0005829">
    <property type="term" value="C:cytosol"/>
    <property type="evidence" value="ECO:0007669"/>
    <property type="project" value="TreeGrafter"/>
</dbReference>
<dbReference type="GO" id="GO:0003677">
    <property type="term" value="F:DNA binding"/>
    <property type="evidence" value="ECO:0007669"/>
    <property type="project" value="UniProtKB-KW"/>
</dbReference>
<proteinExistence type="inferred from homology"/>
<dbReference type="SUPFAM" id="SSF46785">
    <property type="entry name" value="Winged helix' DNA-binding domain"/>
    <property type="match status" value="1"/>
</dbReference>
<name>A0A2G8RHU1_9RHOB</name>
<dbReference type="GO" id="GO:0003700">
    <property type="term" value="F:DNA-binding transcription factor activity"/>
    <property type="evidence" value="ECO:0007669"/>
    <property type="project" value="InterPro"/>
</dbReference>
<dbReference type="PANTHER" id="PTHR30419:SF8">
    <property type="entry name" value="NITROGEN ASSIMILATION TRANSCRIPTIONAL ACTIVATOR-RELATED"/>
    <property type="match status" value="1"/>
</dbReference>
<evidence type="ECO:0000313" key="7">
    <source>
        <dbReference type="Proteomes" id="UP000231259"/>
    </source>
</evidence>
<dbReference type="InterPro" id="IPR050950">
    <property type="entry name" value="HTH-type_LysR_regulators"/>
</dbReference>
<dbReference type="AlphaFoldDB" id="A0A2G8RHU1"/>
<keyword evidence="3" id="KW-0238">DNA-binding</keyword>
<keyword evidence="7" id="KW-1185">Reference proteome</keyword>
<dbReference type="Pfam" id="PF00126">
    <property type="entry name" value="HTH_1"/>
    <property type="match status" value="1"/>
</dbReference>
<feature type="domain" description="HTH lysR-type" evidence="5">
    <location>
        <begin position="19"/>
        <end position="76"/>
    </location>
</feature>
<dbReference type="EMBL" id="AWWI01000060">
    <property type="protein sequence ID" value="PIL20658.1"/>
    <property type="molecule type" value="Genomic_DNA"/>
</dbReference>
<dbReference type="InterPro" id="IPR000847">
    <property type="entry name" value="LysR_HTH_N"/>
</dbReference>
<dbReference type="InterPro" id="IPR005119">
    <property type="entry name" value="LysR_subst-bd"/>
</dbReference>
<dbReference type="Gene3D" id="1.10.10.10">
    <property type="entry name" value="Winged helix-like DNA-binding domain superfamily/Winged helix DNA-binding domain"/>
    <property type="match status" value="1"/>
</dbReference>
<evidence type="ECO:0000259" key="5">
    <source>
        <dbReference type="PROSITE" id="PS50931"/>
    </source>
</evidence>
<dbReference type="OrthoDB" id="9803030at2"/>
<reference evidence="6 7" key="1">
    <citation type="submission" date="2013-09" db="EMBL/GenBank/DDBJ databases">
        <title>Genome sequencing of Phaeobacter antarcticus sp. nov. SM1211.</title>
        <authorList>
            <person name="Zhang X.-Y."/>
            <person name="Liu C."/>
            <person name="Chen X.-L."/>
            <person name="Xie B.-B."/>
            <person name="Qin Q.-L."/>
            <person name="Rong J.-C."/>
            <person name="Zhang Y.-Z."/>
        </authorList>
    </citation>
    <scope>NUCLEOTIDE SEQUENCE [LARGE SCALE GENOMIC DNA]</scope>
    <source>
        <strain evidence="6 7">SM1211</strain>
    </source>
</reference>
<keyword evidence="4" id="KW-0804">Transcription</keyword>
<evidence type="ECO:0000256" key="4">
    <source>
        <dbReference type="ARBA" id="ARBA00023163"/>
    </source>
</evidence>
<dbReference type="InterPro" id="IPR036390">
    <property type="entry name" value="WH_DNA-bd_sf"/>
</dbReference>
<evidence type="ECO:0000256" key="2">
    <source>
        <dbReference type="ARBA" id="ARBA00023015"/>
    </source>
</evidence>
<dbReference type="SUPFAM" id="SSF53850">
    <property type="entry name" value="Periplasmic binding protein-like II"/>
    <property type="match status" value="1"/>
</dbReference>
<evidence type="ECO:0000256" key="1">
    <source>
        <dbReference type="ARBA" id="ARBA00009437"/>
    </source>
</evidence>
<dbReference type="Proteomes" id="UP000231259">
    <property type="component" value="Unassembled WGS sequence"/>
</dbReference>
<dbReference type="Gene3D" id="3.40.190.290">
    <property type="match status" value="1"/>
</dbReference>
<evidence type="ECO:0000313" key="6">
    <source>
        <dbReference type="EMBL" id="PIL20658.1"/>
    </source>
</evidence>
<gene>
    <name evidence="6" type="ORF">P775_09020</name>
</gene>
<dbReference type="PROSITE" id="PS50931">
    <property type="entry name" value="HTH_LYSR"/>
    <property type="match status" value="1"/>
</dbReference>
<protein>
    <recommendedName>
        <fullName evidence="5">HTH lysR-type domain-containing protein</fullName>
    </recommendedName>
</protein>